<dbReference type="GO" id="GO:0052621">
    <property type="term" value="F:diguanylate cyclase activity"/>
    <property type="evidence" value="ECO:0007669"/>
    <property type="project" value="UniProtKB-EC"/>
</dbReference>
<reference evidence="6 7" key="2">
    <citation type="submission" date="2019-02" db="EMBL/GenBank/DDBJ databases">
        <title>Draft Genome Sequences of Six Type Strains of the Genus Massilia.</title>
        <authorList>
            <person name="Miess H."/>
            <person name="Frediansyhah A."/>
            <person name="Gross H."/>
        </authorList>
    </citation>
    <scope>NUCLEOTIDE SEQUENCE [LARGE SCALE GENOMIC DNA]</scope>
    <source>
        <strain evidence="6 7">DSM 17472</strain>
    </source>
</reference>
<feature type="transmembrane region" description="Helical" evidence="3">
    <location>
        <begin position="102"/>
        <end position="120"/>
    </location>
</feature>
<feature type="transmembrane region" description="Helical" evidence="3">
    <location>
        <begin position="68"/>
        <end position="90"/>
    </location>
</feature>
<dbReference type="InterPro" id="IPR050469">
    <property type="entry name" value="Diguanylate_Cyclase"/>
</dbReference>
<dbReference type="GO" id="GO:1902201">
    <property type="term" value="P:negative regulation of bacterial-type flagellum-dependent cell motility"/>
    <property type="evidence" value="ECO:0007669"/>
    <property type="project" value="TreeGrafter"/>
</dbReference>
<keyword evidence="3" id="KW-0472">Membrane</keyword>
<feature type="transmembrane region" description="Helical" evidence="3">
    <location>
        <begin position="45"/>
        <end position="62"/>
    </location>
</feature>
<dbReference type="EC" id="2.7.7.65" evidence="1"/>
<dbReference type="InterPro" id="IPR043128">
    <property type="entry name" value="Rev_trsase/Diguanyl_cyclase"/>
</dbReference>
<dbReference type="PROSITE" id="PS50887">
    <property type="entry name" value="GGDEF"/>
    <property type="match status" value="1"/>
</dbReference>
<evidence type="ECO:0000313" key="5">
    <source>
        <dbReference type="EMBL" id="GGY35752.1"/>
    </source>
</evidence>
<evidence type="ECO:0000313" key="8">
    <source>
        <dbReference type="Proteomes" id="UP000628442"/>
    </source>
</evidence>
<comment type="catalytic activity">
    <reaction evidence="2">
        <text>2 GTP = 3',3'-c-di-GMP + 2 diphosphate</text>
        <dbReference type="Rhea" id="RHEA:24898"/>
        <dbReference type="ChEBI" id="CHEBI:33019"/>
        <dbReference type="ChEBI" id="CHEBI:37565"/>
        <dbReference type="ChEBI" id="CHEBI:58805"/>
        <dbReference type="EC" id="2.7.7.65"/>
    </reaction>
</comment>
<dbReference type="GO" id="GO:0005886">
    <property type="term" value="C:plasma membrane"/>
    <property type="evidence" value="ECO:0007669"/>
    <property type="project" value="TreeGrafter"/>
</dbReference>
<dbReference type="Proteomes" id="UP000292307">
    <property type="component" value="Chromosome"/>
</dbReference>
<organism evidence="5 8">
    <name type="scientific">Pseudoduganella albidiflava</name>
    <dbReference type="NCBI Taxonomy" id="321983"/>
    <lineage>
        <taxon>Bacteria</taxon>
        <taxon>Pseudomonadati</taxon>
        <taxon>Pseudomonadota</taxon>
        <taxon>Betaproteobacteria</taxon>
        <taxon>Burkholderiales</taxon>
        <taxon>Oxalobacteraceae</taxon>
        <taxon>Telluria group</taxon>
        <taxon>Pseudoduganella</taxon>
    </lineage>
</organism>
<dbReference type="InterPro" id="IPR029787">
    <property type="entry name" value="Nucleotide_cyclase"/>
</dbReference>
<dbReference type="EMBL" id="CP036401">
    <property type="protein sequence ID" value="QBI01427.1"/>
    <property type="molecule type" value="Genomic_DNA"/>
</dbReference>
<evidence type="ECO:0000313" key="7">
    <source>
        <dbReference type="Proteomes" id="UP000292307"/>
    </source>
</evidence>
<sequence length="397" mass="42424">MPLQDLSTSRLTIDRRRAEFADPACEARFLQHCLPERNAQLKTSLLCAAGFYVVFGATDIATLGPTGIAFALIALRVAVALVALGGYLAICRRPESVATSTGASSALLVVALAVFMVVCWYQPGTLPWNVMSQALIVMAVYVNFPNRLGYTVAIGAGSSAVFGAMQVVQGYLKADDVLTLVLLLILSNVLGYLAARRLHLSQREQFCATMLLRQMADRDPLTGCHNRRVLQQGLLAAELARARRYGSALSVVLCDIDHFKRINDTHGHAAGDQVLAGFAGLLQAMTRETVDSVVRYGGEEFLIVLPQTELAGALALAERIRATFASAECRIAEDVDVSATASFGVACVPGMQAAWPLSVDALISAADAQLYAVKHGGRNGVLGTFLFPPPEPVRFGT</sequence>
<reference evidence="5" key="3">
    <citation type="submission" date="2022-12" db="EMBL/GenBank/DDBJ databases">
        <authorList>
            <person name="Sun Q."/>
            <person name="Kim S."/>
        </authorList>
    </citation>
    <scope>NUCLEOTIDE SEQUENCE</scope>
    <source>
        <strain evidence="5">KCTC 12343</strain>
    </source>
</reference>
<keyword evidence="3" id="KW-0812">Transmembrane</keyword>
<dbReference type="PANTHER" id="PTHR45138:SF9">
    <property type="entry name" value="DIGUANYLATE CYCLASE DGCM-RELATED"/>
    <property type="match status" value="1"/>
</dbReference>
<dbReference type="Gene3D" id="3.30.70.270">
    <property type="match status" value="1"/>
</dbReference>
<feature type="domain" description="GGDEF" evidence="4">
    <location>
        <begin position="247"/>
        <end position="386"/>
    </location>
</feature>
<dbReference type="Proteomes" id="UP000628442">
    <property type="component" value="Unassembled WGS sequence"/>
</dbReference>
<evidence type="ECO:0000256" key="2">
    <source>
        <dbReference type="ARBA" id="ARBA00034247"/>
    </source>
</evidence>
<name>A0A411WXK1_9BURK</name>
<dbReference type="GO" id="GO:0043709">
    <property type="term" value="P:cell adhesion involved in single-species biofilm formation"/>
    <property type="evidence" value="ECO:0007669"/>
    <property type="project" value="TreeGrafter"/>
</dbReference>
<proteinExistence type="predicted"/>
<dbReference type="PANTHER" id="PTHR45138">
    <property type="entry name" value="REGULATORY COMPONENTS OF SENSORY TRANSDUCTION SYSTEM"/>
    <property type="match status" value="1"/>
</dbReference>
<dbReference type="FunFam" id="3.30.70.270:FF:000001">
    <property type="entry name" value="Diguanylate cyclase domain protein"/>
    <property type="match status" value="1"/>
</dbReference>
<keyword evidence="7" id="KW-1185">Reference proteome</keyword>
<dbReference type="AlphaFoldDB" id="A0A411WXK1"/>
<dbReference type="EMBL" id="BMWV01000003">
    <property type="protein sequence ID" value="GGY35752.1"/>
    <property type="molecule type" value="Genomic_DNA"/>
</dbReference>
<dbReference type="CDD" id="cd01949">
    <property type="entry name" value="GGDEF"/>
    <property type="match status" value="1"/>
</dbReference>
<evidence type="ECO:0000313" key="6">
    <source>
        <dbReference type="EMBL" id="QBI01427.1"/>
    </source>
</evidence>
<dbReference type="SUPFAM" id="SSF55073">
    <property type="entry name" value="Nucleotide cyclase"/>
    <property type="match status" value="1"/>
</dbReference>
<evidence type="ECO:0000256" key="1">
    <source>
        <dbReference type="ARBA" id="ARBA00012528"/>
    </source>
</evidence>
<dbReference type="NCBIfam" id="TIGR00254">
    <property type="entry name" value="GGDEF"/>
    <property type="match status" value="1"/>
</dbReference>
<reference evidence="5" key="1">
    <citation type="journal article" date="2014" name="Int. J. Syst. Evol. Microbiol.">
        <title>Complete genome sequence of Corynebacterium casei LMG S-19264T (=DSM 44701T), isolated from a smear-ripened cheese.</title>
        <authorList>
            <consortium name="US DOE Joint Genome Institute (JGI-PGF)"/>
            <person name="Walter F."/>
            <person name="Albersmeier A."/>
            <person name="Kalinowski J."/>
            <person name="Ruckert C."/>
        </authorList>
    </citation>
    <scope>NUCLEOTIDE SEQUENCE</scope>
    <source>
        <strain evidence="5">KCTC 12343</strain>
    </source>
</reference>
<protein>
    <recommendedName>
        <fullName evidence="1">diguanylate cyclase</fullName>
        <ecNumber evidence="1">2.7.7.65</ecNumber>
    </recommendedName>
</protein>
<feature type="transmembrane region" description="Helical" evidence="3">
    <location>
        <begin position="151"/>
        <end position="171"/>
    </location>
</feature>
<accession>A0A411WXK1</accession>
<dbReference type="RefSeq" id="WP_131145549.1">
    <property type="nucleotide sequence ID" value="NZ_BMWV01000003.1"/>
</dbReference>
<dbReference type="InterPro" id="IPR000160">
    <property type="entry name" value="GGDEF_dom"/>
</dbReference>
<gene>
    <name evidence="6" type="ORF">EYF70_11615</name>
    <name evidence="5" type="ORF">GCM10007387_17480</name>
</gene>
<dbReference type="OrthoDB" id="9813903at2"/>
<keyword evidence="3" id="KW-1133">Transmembrane helix</keyword>
<dbReference type="SMART" id="SM00267">
    <property type="entry name" value="GGDEF"/>
    <property type="match status" value="1"/>
</dbReference>
<evidence type="ECO:0000259" key="4">
    <source>
        <dbReference type="PROSITE" id="PS50887"/>
    </source>
</evidence>
<dbReference type="Pfam" id="PF00990">
    <property type="entry name" value="GGDEF"/>
    <property type="match status" value="1"/>
</dbReference>
<evidence type="ECO:0000256" key="3">
    <source>
        <dbReference type="SAM" id="Phobius"/>
    </source>
</evidence>
<feature type="transmembrane region" description="Helical" evidence="3">
    <location>
        <begin position="177"/>
        <end position="195"/>
    </location>
</feature>